<dbReference type="AlphaFoldDB" id="A0AAU7TK99"/>
<feature type="transmembrane region" description="Helical" evidence="1">
    <location>
        <begin position="29"/>
        <end position="45"/>
    </location>
</feature>
<dbReference type="RefSeq" id="WP_350279980.1">
    <property type="nucleotide sequence ID" value="NZ_CP158165.1"/>
</dbReference>
<dbReference type="EMBL" id="CP158165">
    <property type="protein sequence ID" value="XBV27190.1"/>
    <property type="molecule type" value="Genomic_DNA"/>
</dbReference>
<proteinExistence type="predicted"/>
<gene>
    <name evidence="2" type="ORF">ABN611_12365</name>
</gene>
<organism evidence="2">
    <name type="scientific">Kribbella sp. HUAS MG21</name>
    <dbReference type="NCBI Taxonomy" id="3160966"/>
    <lineage>
        <taxon>Bacteria</taxon>
        <taxon>Bacillati</taxon>
        <taxon>Actinomycetota</taxon>
        <taxon>Actinomycetes</taxon>
        <taxon>Propionibacteriales</taxon>
        <taxon>Kribbellaceae</taxon>
        <taxon>Kribbella</taxon>
    </lineage>
</organism>
<name>A0AAU7TK99_9ACTN</name>
<evidence type="ECO:0008006" key="3">
    <source>
        <dbReference type="Google" id="ProtNLM"/>
    </source>
</evidence>
<evidence type="ECO:0000256" key="1">
    <source>
        <dbReference type="SAM" id="Phobius"/>
    </source>
</evidence>
<keyword evidence="1" id="KW-0472">Membrane</keyword>
<reference evidence="2" key="1">
    <citation type="submission" date="2024-06" db="EMBL/GenBank/DDBJ databases">
        <title>Kribbella sp. strain HUAS MG21 genome sequences.</title>
        <authorList>
            <person name="Mo P."/>
        </authorList>
    </citation>
    <scope>NUCLEOTIDE SEQUENCE</scope>
    <source>
        <strain evidence="2">HUAS MG21</strain>
    </source>
</reference>
<evidence type="ECO:0000313" key="2">
    <source>
        <dbReference type="EMBL" id="XBV27190.1"/>
    </source>
</evidence>
<protein>
    <recommendedName>
        <fullName evidence="3">YgjV family protein</fullName>
    </recommendedName>
</protein>
<keyword evidence="1" id="KW-0812">Transmembrane</keyword>
<keyword evidence="1" id="KW-1133">Transmembrane helix</keyword>
<sequence length="203" mass="23001">MDVWSIIGWGGSALVVLSLLQTRILRLRILNLVGCVILVGFNAVVGVWPMVGMNAVLAVINVVHLWRLLRHRHDEAEYQVLQVNETDAYLGFVLEQHRKDISRFNPGFTPGTSPYAFLVQHGDRTVGVVLAHDAGTGRAQIDLDYVVPKYRDFTPGEFVYRRSDVFTEHGFRQVIAPPRMRDSTPYLKNLGFHREGEHLVLNL</sequence>
<feature type="transmembrane region" description="Helical" evidence="1">
    <location>
        <begin position="6"/>
        <end position="22"/>
    </location>
</feature>
<accession>A0AAU7TK99</accession>